<proteinExistence type="predicted"/>
<feature type="region of interest" description="Disordered" evidence="1">
    <location>
        <begin position="96"/>
        <end position="129"/>
    </location>
</feature>
<comment type="caution">
    <text evidence="2">The sequence shown here is derived from an EMBL/GenBank/DDBJ whole genome shotgun (WGS) entry which is preliminary data.</text>
</comment>
<accession>A0A2I0I0N6</accession>
<reference evidence="2 3" key="1">
    <citation type="submission" date="2017-11" db="EMBL/GenBank/DDBJ databases">
        <title>De-novo sequencing of pomegranate (Punica granatum L.) genome.</title>
        <authorList>
            <person name="Akparov Z."/>
            <person name="Amiraslanov A."/>
            <person name="Hajiyeva S."/>
            <person name="Abbasov M."/>
            <person name="Kaur K."/>
            <person name="Hamwieh A."/>
            <person name="Solovyev V."/>
            <person name="Salamov A."/>
            <person name="Braich B."/>
            <person name="Kosarev P."/>
            <person name="Mahmoud A."/>
            <person name="Hajiyev E."/>
            <person name="Babayeva S."/>
            <person name="Izzatullayeva V."/>
            <person name="Mammadov A."/>
            <person name="Mammadov A."/>
            <person name="Sharifova S."/>
            <person name="Ojaghi J."/>
            <person name="Eynullazada K."/>
            <person name="Bayramov B."/>
            <person name="Abdulazimova A."/>
            <person name="Shahmuradov I."/>
        </authorList>
    </citation>
    <scope>NUCLEOTIDE SEQUENCE [LARGE SCALE GENOMIC DNA]</scope>
    <source>
        <strain evidence="3">cv. AG2017</strain>
        <tissue evidence="2">Leaf</tissue>
    </source>
</reference>
<name>A0A2I0I0N6_PUNGR</name>
<protein>
    <submittedName>
        <fullName evidence="2">Uncharacterized protein</fullName>
    </submittedName>
</protein>
<keyword evidence="3" id="KW-1185">Reference proteome</keyword>
<gene>
    <name evidence="2" type="ORF">CRG98_042075</name>
</gene>
<organism evidence="2 3">
    <name type="scientific">Punica granatum</name>
    <name type="common">Pomegranate</name>
    <dbReference type="NCBI Taxonomy" id="22663"/>
    <lineage>
        <taxon>Eukaryota</taxon>
        <taxon>Viridiplantae</taxon>
        <taxon>Streptophyta</taxon>
        <taxon>Embryophyta</taxon>
        <taxon>Tracheophyta</taxon>
        <taxon>Spermatophyta</taxon>
        <taxon>Magnoliopsida</taxon>
        <taxon>eudicotyledons</taxon>
        <taxon>Gunneridae</taxon>
        <taxon>Pentapetalae</taxon>
        <taxon>rosids</taxon>
        <taxon>malvids</taxon>
        <taxon>Myrtales</taxon>
        <taxon>Lythraceae</taxon>
        <taxon>Punica</taxon>
    </lineage>
</organism>
<dbReference type="Proteomes" id="UP000233551">
    <property type="component" value="Unassembled WGS sequence"/>
</dbReference>
<dbReference type="EMBL" id="PGOL01004355">
    <property type="protein sequence ID" value="PKI37539.1"/>
    <property type="molecule type" value="Genomic_DNA"/>
</dbReference>
<dbReference type="AlphaFoldDB" id="A0A2I0I0N6"/>
<evidence type="ECO:0000256" key="1">
    <source>
        <dbReference type="SAM" id="MobiDB-lite"/>
    </source>
</evidence>
<evidence type="ECO:0000313" key="2">
    <source>
        <dbReference type="EMBL" id="PKI37539.1"/>
    </source>
</evidence>
<sequence length="129" mass="15147">MWTRKRREPHPREAAMAWMRSSHEVHWLERELAKRWASNGRCWEWSRRKGGTLGDFSGSGRMRWSVIWMPVVLKMITELARLMAIRWEAAGEMEVGGERREQSGWGRRKPGNGRWRTGDGRRACGRNGV</sequence>
<evidence type="ECO:0000313" key="3">
    <source>
        <dbReference type="Proteomes" id="UP000233551"/>
    </source>
</evidence>